<dbReference type="PANTHER" id="PTHR32268">
    <property type="entry name" value="HOMOSERINE O-ACETYLTRANSFERASE"/>
    <property type="match status" value="1"/>
</dbReference>
<reference evidence="2 3" key="1">
    <citation type="submission" date="2023-07" db="EMBL/GenBank/DDBJ databases">
        <title>Genomic Encyclopedia of Type Strains, Phase IV (KMG-IV): sequencing the most valuable type-strain genomes for metagenomic binning, comparative biology and taxonomic classification.</title>
        <authorList>
            <person name="Goeker M."/>
        </authorList>
    </citation>
    <scope>NUCLEOTIDE SEQUENCE [LARGE SCALE GENOMIC DNA]</scope>
    <source>
        <strain evidence="2 3">B6-8</strain>
    </source>
</reference>
<evidence type="ECO:0000313" key="3">
    <source>
        <dbReference type="Proteomes" id="UP001241603"/>
    </source>
</evidence>
<sequence length="339" mass="37152">MNSDIATFELGDFTLESGVVLTGARLAYKTFGTLSPEKDNVVLYPTAFGGLLMHNEARIGEELALDPRRYFIVTVALIGNGESSSPSNTPAPFDGPRFPEVTVADNVRAQHRLVTERFAVDRLQLVIGFSMGALQAFEWAARFPDKVARMAAICGAARCSRHNYVFLSSLPAALTADGAWNNGDCVATPMQGLKAFGRIFAGWALSQAFYRDRLDQSVLGFASLDDCLEQFWDMFYQPKDPNDLLTMVRTWQRADISANESYGGDFERALGAIEAKALIMPGTTDLYFPVADNEYEIAHMRDARCVPIPSVWGHIAGDGISSQADADFTNRHIAALLDS</sequence>
<dbReference type="Proteomes" id="UP001241603">
    <property type="component" value="Unassembled WGS sequence"/>
</dbReference>
<organism evidence="2 3">
    <name type="scientific">Kaistia dalseonensis</name>
    <dbReference type="NCBI Taxonomy" id="410840"/>
    <lineage>
        <taxon>Bacteria</taxon>
        <taxon>Pseudomonadati</taxon>
        <taxon>Pseudomonadota</taxon>
        <taxon>Alphaproteobacteria</taxon>
        <taxon>Hyphomicrobiales</taxon>
        <taxon>Kaistiaceae</taxon>
        <taxon>Kaistia</taxon>
    </lineage>
</organism>
<feature type="domain" description="AB hydrolase-1" evidence="1">
    <location>
        <begin position="41"/>
        <end position="167"/>
    </location>
</feature>
<accession>A0ABU0HCY1</accession>
<evidence type="ECO:0000313" key="2">
    <source>
        <dbReference type="EMBL" id="MDQ0440178.1"/>
    </source>
</evidence>
<keyword evidence="2" id="KW-0808">Transferase</keyword>
<evidence type="ECO:0000259" key="1">
    <source>
        <dbReference type="Pfam" id="PF00561"/>
    </source>
</evidence>
<dbReference type="PANTHER" id="PTHR32268:SF15">
    <property type="entry name" value="HOMOSERINE ACETYLTRANSFERASE FAMILY PROTEIN (AFU_ORTHOLOGUE AFUA_1G15350)"/>
    <property type="match status" value="1"/>
</dbReference>
<dbReference type="RefSeq" id="WP_266351051.1">
    <property type="nucleotide sequence ID" value="NZ_JAPKNG010000007.1"/>
</dbReference>
<name>A0ABU0HCY1_9HYPH</name>
<keyword evidence="2" id="KW-0012">Acyltransferase</keyword>
<keyword evidence="3" id="KW-1185">Reference proteome</keyword>
<dbReference type="InterPro" id="IPR000073">
    <property type="entry name" value="AB_hydrolase_1"/>
</dbReference>
<dbReference type="Gene3D" id="3.40.50.1820">
    <property type="entry name" value="alpha/beta hydrolase"/>
    <property type="match status" value="1"/>
</dbReference>
<dbReference type="NCBIfam" id="NF005757">
    <property type="entry name" value="PRK07581.1"/>
    <property type="match status" value="1"/>
</dbReference>
<dbReference type="EC" id="2.3.1.31" evidence="2"/>
<dbReference type="SUPFAM" id="SSF53474">
    <property type="entry name" value="alpha/beta-Hydrolases"/>
    <property type="match status" value="1"/>
</dbReference>
<comment type="caution">
    <text evidence="2">The sequence shown here is derived from an EMBL/GenBank/DDBJ whole genome shotgun (WGS) entry which is preliminary data.</text>
</comment>
<dbReference type="InterPro" id="IPR029058">
    <property type="entry name" value="AB_hydrolase_fold"/>
</dbReference>
<dbReference type="PIRSF" id="PIRSF000443">
    <property type="entry name" value="Homoser_Ac_trans"/>
    <property type="match status" value="1"/>
</dbReference>
<dbReference type="InterPro" id="IPR008220">
    <property type="entry name" value="HAT_MetX-like"/>
</dbReference>
<protein>
    <submittedName>
        <fullName evidence="2">Homoserine O-acetyltransferase</fullName>
        <ecNumber evidence="2">2.3.1.31</ecNumber>
    </submittedName>
</protein>
<dbReference type="Pfam" id="PF00561">
    <property type="entry name" value="Abhydrolase_1"/>
    <property type="match status" value="1"/>
</dbReference>
<gene>
    <name evidence="2" type="ORF">QO014_004591</name>
</gene>
<proteinExistence type="predicted"/>
<dbReference type="EMBL" id="JAUSVO010000007">
    <property type="protein sequence ID" value="MDQ0440178.1"/>
    <property type="molecule type" value="Genomic_DNA"/>
</dbReference>
<dbReference type="GO" id="GO:0004414">
    <property type="term" value="F:homoserine O-acetyltransferase activity"/>
    <property type="evidence" value="ECO:0007669"/>
    <property type="project" value="UniProtKB-EC"/>
</dbReference>